<evidence type="ECO:0000313" key="4">
    <source>
        <dbReference type="EMBL" id="KIY64208.1"/>
    </source>
</evidence>
<evidence type="ECO:0000256" key="1">
    <source>
        <dbReference type="SAM" id="MobiDB-lite"/>
    </source>
</evidence>
<dbReference type="AlphaFoldDB" id="A0A0D7B0R6"/>
<feature type="region of interest" description="Disordered" evidence="1">
    <location>
        <begin position="275"/>
        <end position="381"/>
    </location>
</feature>
<feature type="signal peptide" evidence="3">
    <location>
        <begin position="1"/>
        <end position="19"/>
    </location>
</feature>
<dbReference type="STRING" id="1314674.A0A0D7B0R6"/>
<protein>
    <recommendedName>
        <fullName evidence="6">Mid2 domain-containing protein</fullName>
    </recommendedName>
</protein>
<evidence type="ECO:0000256" key="3">
    <source>
        <dbReference type="SAM" id="SignalP"/>
    </source>
</evidence>
<proteinExistence type="predicted"/>
<keyword evidence="2" id="KW-0472">Membrane</keyword>
<feature type="region of interest" description="Disordered" evidence="1">
    <location>
        <begin position="398"/>
        <end position="452"/>
    </location>
</feature>
<feature type="compositionally biased region" description="Polar residues" evidence="1">
    <location>
        <begin position="367"/>
        <end position="376"/>
    </location>
</feature>
<dbReference type="Proteomes" id="UP000054007">
    <property type="component" value="Unassembled WGS sequence"/>
</dbReference>
<keyword evidence="5" id="KW-1185">Reference proteome</keyword>
<sequence length="452" mass="47806">MIYIRLLVLAVAWVQAVSGFNTTWVSPSECDDYKIEWEGGTAPFYALLVPVFGTQRNISIPDSAYSNGKGSYTVDQLPFKTGRELVITMSDSTGFSTGGISPLMKVGTSTGGKSCDTTEKKVDFTYELNSALQQCRVYSISNFNDVHQPATIYGIIPNGEFFEVTAPKGATSYDWTADVWNGTQLIILVTDADGRAGGSSDVKTVGMSDDQSCMSASSPSVTGTATPSSTAITSTSKGSTPIGAIAGTVLGVLLFFAIIITLGLFCLRQRSERKSAGAAGPNTPWGGSPQFGKPQRVSNYDVDLSDDVPASSYPLYSDAERGGYPPNSGIRISTSNLAPATGNPFVSPGESSHERHSSVDPYLVPTPTATMSSAQRKATMAQVDDFRPPGRFVLHTDVADVIPPEDDVVDLPPQYSDRRAPLDLGVTPPYEAAPAPSSSASTSHSPSSKTGR</sequence>
<feature type="chain" id="PRO_5002316598" description="Mid2 domain-containing protein" evidence="3">
    <location>
        <begin position="20"/>
        <end position="452"/>
    </location>
</feature>
<keyword evidence="3" id="KW-0732">Signal</keyword>
<dbReference type="OrthoDB" id="2591431at2759"/>
<feature type="compositionally biased region" description="Low complexity" evidence="1">
    <location>
        <begin position="222"/>
        <end position="236"/>
    </location>
</feature>
<keyword evidence="2" id="KW-0812">Transmembrane</keyword>
<organism evidence="4 5">
    <name type="scientific">Cylindrobasidium torrendii FP15055 ss-10</name>
    <dbReference type="NCBI Taxonomy" id="1314674"/>
    <lineage>
        <taxon>Eukaryota</taxon>
        <taxon>Fungi</taxon>
        <taxon>Dikarya</taxon>
        <taxon>Basidiomycota</taxon>
        <taxon>Agaricomycotina</taxon>
        <taxon>Agaricomycetes</taxon>
        <taxon>Agaricomycetidae</taxon>
        <taxon>Agaricales</taxon>
        <taxon>Marasmiineae</taxon>
        <taxon>Physalacriaceae</taxon>
        <taxon>Cylindrobasidium</taxon>
    </lineage>
</organism>
<accession>A0A0D7B0R6</accession>
<dbReference type="CDD" id="cd12087">
    <property type="entry name" value="TM_EGFR-like"/>
    <property type="match status" value="1"/>
</dbReference>
<evidence type="ECO:0000313" key="5">
    <source>
        <dbReference type="Proteomes" id="UP000054007"/>
    </source>
</evidence>
<gene>
    <name evidence="4" type="ORF">CYLTODRAFT_381161</name>
</gene>
<evidence type="ECO:0008006" key="6">
    <source>
        <dbReference type="Google" id="ProtNLM"/>
    </source>
</evidence>
<keyword evidence="2" id="KW-1133">Transmembrane helix</keyword>
<dbReference type="EMBL" id="KN880648">
    <property type="protein sequence ID" value="KIY64208.1"/>
    <property type="molecule type" value="Genomic_DNA"/>
</dbReference>
<name>A0A0D7B0R6_9AGAR</name>
<feature type="compositionally biased region" description="Low complexity" evidence="1">
    <location>
        <begin position="428"/>
        <end position="452"/>
    </location>
</feature>
<feature type="region of interest" description="Disordered" evidence="1">
    <location>
        <begin position="213"/>
        <end position="237"/>
    </location>
</feature>
<reference evidence="4 5" key="1">
    <citation type="journal article" date="2015" name="Fungal Genet. Biol.">
        <title>Evolution of novel wood decay mechanisms in Agaricales revealed by the genome sequences of Fistulina hepatica and Cylindrobasidium torrendii.</title>
        <authorList>
            <person name="Floudas D."/>
            <person name="Held B.W."/>
            <person name="Riley R."/>
            <person name="Nagy L.G."/>
            <person name="Koehler G."/>
            <person name="Ransdell A.S."/>
            <person name="Younus H."/>
            <person name="Chow J."/>
            <person name="Chiniquy J."/>
            <person name="Lipzen A."/>
            <person name="Tritt A."/>
            <person name="Sun H."/>
            <person name="Haridas S."/>
            <person name="LaButti K."/>
            <person name="Ohm R.A."/>
            <person name="Kues U."/>
            <person name="Blanchette R.A."/>
            <person name="Grigoriev I.V."/>
            <person name="Minto R.E."/>
            <person name="Hibbett D.S."/>
        </authorList>
    </citation>
    <scope>NUCLEOTIDE SEQUENCE [LARGE SCALE GENOMIC DNA]</scope>
    <source>
        <strain evidence="4 5">FP15055 ss-10</strain>
    </source>
</reference>
<feature type="transmembrane region" description="Helical" evidence="2">
    <location>
        <begin position="242"/>
        <end position="267"/>
    </location>
</feature>
<evidence type="ECO:0000256" key="2">
    <source>
        <dbReference type="SAM" id="Phobius"/>
    </source>
</evidence>